<accession>A0A1M5Q199</accession>
<dbReference type="PANTHER" id="PTHR43162:SF1">
    <property type="entry name" value="PRESTALK A DIFFERENTIATION PROTEIN A"/>
    <property type="match status" value="1"/>
</dbReference>
<dbReference type="SUPFAM" id="SSF51735">
    <property type="entry name" value="NAD(P)-binding Rossmann-fold domains"/>
    <property type="match status" value="1"/>
</dbReference>
<protein>
    <submittedName>
        <fullName evidence="2">Uncharacterized conserved protein YbjT, contains NAD(P)-binding and DUF2867 domains</fullName>
    </submittedName>
</protein>
<dbReference type="Pfam" id="PF05368">
    <property type="entry name" value="NmrA"/>
    <property type="match status" value="1"/>
</dbReference>
<feature type="domain" description="NmrA-like" evidence="1">
    <location>
        <begin position="2"/>
        <end position="264"/>
    </location>
</feature>
<dbReference type="InterPro" id="IPR008030">
    <property type="entry name" value="NmrA-like"/>
</dbReference>
<dbReference type="EMBL" id="FQWC01000005">
    <property type="protein sequence ID" value="SHH08057.1"/>
    <property type="molecule type" value="Genomic_DNA"/>
</dbReference>
<dbReference type="AlphaFoldDB" id="A0A1M5Q199"/>
<keyword evidence="3" id="KW-1185">Reference proteome</keyword>
<dbReference type="InterPro" id="IPR036291">
    <property type="entry name" value="NAD(P)-bd_dom_sf"/>
</dbReference>
<sequence>MKITITGSLGNISKPLAKELIQKGHSVTVITSSNERKNEIEALGAKAAIGSVQDLSFLTQAFTGADAVYCMIPRANYFDPNLDLDSFTRKTGNVYAQAIKQSGVKHVVFLSSIGAHLKEKSGIIQRYNEIESVLNQLSDVSITFMRPTSFYYNLLAYIPAIKNQGFISANYGAHSTIPWVSPNDIASAIAEELTTSLDGKKVRYVASEELNGHETAKILGEAIGKPDLEWKLISDEEVLNGLISVGMQPKIAAGLVEMYAALNNDTLGADYYQNRPEVLGKTKLADYAKEFAAIYNQK</sequence>
<dbReference type="OrthoDB" id="2149806at2"/>
<dbReference type="PANTHER" id="PTHR43162">
    <property type="match status" value="1"/>
</dbReference>
<name>A0A1M5Q199_9FLAO</name>
<dbReference type="RefSeq" id="WP_073416617.1">
    <property type="nucleotide sequence ID" value="NZ_FQWC01000005.1"/>
</dbReference>
<dbReference type="STRING" id="370979.SAMN05443663_105199"/>
<dbReference type="Gene3D" id="3.40.50.720">
    <property type="entry name" value="NAD(P)-binding Rossmann-like Domain"/>
    <property type="match status" value="1"/>
</dbReference>
<reference evidence="3" key="1">
    <citation type="submission" date="2016-11" db="EMBL/GenBank/DDBJ databases">
        <authorList>
            <person name="Varghese N."/>
            <person name="Submissions S."/>
        </authorList>
    </citation>
    <scope>NUCLEOTIDE SEQUENCE [LARGE SCALE GENOMIC DNA]</scope>
    <source>
        <strain evidence="3">DSM 17963</strain>
    </source>
</reference>
<dbReference type="Gene3D" id="3.90.25.10">
    <property type="entry name" value="UDP-galactose 4-epimerase, domain 1"/>
    <property type="match status" value="1"/>
</dbReference>
<dbReference type="Proteomes" id="UP000184071">
    <property type="component" value="Unassembled WGS sequence"/>
</dbReference>
<organism evidence="2 3">
    <name type="scientific">Flavobacterium defluvii</name>
    <dbReference type="NCBI Taxonomy" id="370979"/>
    <lineage>
        <taxon>Bacteria</taxon>
        <taxon>Pseudomonadati</taxon>
        <taxon>Bacteroidota</taxon>
        <taxon>Flavobacteriia</taxon>
        <taxon>Flavobacteriales</taxon>
        <taxon>Flavobacteriaceae</taxon>
        <taxon>Flavobacterium</taxon>
    </lineage>
</organism>
<evidence type="ECO:0000313" key="2">
    <source>
        <dbReference type="EMBL" id="SHH08057.1"/>
    </source>
</evidence>
<dbReference type="InterPro" id="IPR051604">
    <property type="entry name" value="Ergot_Alk_Oxidoreductase"/>
</dbReference>
<evidence type="ECO:0000259" key="1">
    <source>
        <dbReference type="Pfam" id="PF05368"/>
    </source>
</evidence>
<proteinExistence type="predicted"/>
<gene>
    <name evidence="2" type="ORF">SAMN05443663_105199</name>
</gene>
<evidence type="ECO:0000313" key="3">
    <source>
        <dbReference type="Proteomes" id="UP000184071"/>
    </source>
</evidence>